<sequence length="541" mass="59031">MRLLAIIPTVLLFIGWILCFVTLFIGTGTTSISQIHVGTINSPRVMQDILADSTLFFLNDTNPLIAFMSAIEPNDTAPQDVFVSKEGISKGVEPSPSQQLGGNATQFLQGFQALLPNGPIVKALPGFFQNATMGILNGTGQSFQLFLRNITTMVGYNMQVQMRLFLENVTAQYGEMTKIPPPGYGPGQPNPPRLAVRLPTYDSESALSSDLAVCLSTSNPLESRQNPILDSPMVQEGIIPIFQGILDGVSNGTTAGLAGVFGPNSTSPFAAPIQNMTQEAMLRFRSALNNDINILIESMMNGLGVYDYYDFNLLNYCFGKYDNVTEPGKIKKVQQGCANVASVRHFNLAEPLTRAMREGGQTVILPPIPVPKAVFNLIPTIELMTGGIFGLYLLAILFGFGAIVLSAMGIVNEDLVTVNILASIVSTVMILMVSAIVTSCVVALRSMMNSFHELLRVEFLMYDEFMGLTWGATSMGIVASFMWPLIAVLRWNTARKERVRRKSQGMVLVEKPAKGLEEGPQERIVEERGHGWAPRRSLADF</sequence>
<dbReference type="InterPro" id="IPR052413">
    <property type="entry name" value="SUR7_domain"/>
</dbReference>
<evidence type="ECO:0000313" key="3">
    <source>
        <dbReference type="Proteomes" id="UP000800041"/>
    </source>
</evidence>
<evidence type="ECO:0008006" key="4">
    <source>
        <dbReference type="Google" id="ProtNLM"/>
    </source>
</evidence>
<keyword evidence="3" id="KW-1185">Reference proteome</keyword>
<accession>A0A6G1GK49</accession>
<dbReference type="PANTHER" id="PTHR28019">
    <property type="entry name" value="CELL MEMBRANE PROTEIN YLR413W-RELATED"/>
    <property type="match status" value="1"/>
</dbReference>
<feature type="transmembrane region" description="Helical" evidence="1">
    <location>
        <begin position="418"/>
        <end position="448"/>
    </location>
</feature>
<dbReference type="GO" id="GO:0051285">
    <property type="term" value="C:cell cortex of cell tip"/>
    <property type="evidence" value="ECO:0007669"/>
    <property type="project" value="TreeGrafter"/>
</dbReference>
<feature type="transmembrane region" description="Helical" evidence="1">
    <location>
        <begin position="389"/>
        <end position="411"/>
    </location>
</feature>
<gene>
    <name evidence="2" type="ORF">K402DRAFT_408708</name>
</gene>
<dbReference type="InterPro" id="IPR009571">
    <property type="entry name" value="SUR7/Rim9-like_fungi"/>
</dbReference>
<feature type="transmembrane region" description="Helical" evidence="1">
    <location>
        <begin position="468"/>
        <end position="491"/>
    </location>
</feature>
<dbReference type="OrthoDB" id="4159154at2759"/>
<organism evidence="2 3">
    <name type="scientific">Aulographum hederae CBS 113979</name>
    <dbReference type="NCBI Taxonomy" id="1176131"/>
    <lineage>
        <taxon>Eukaryota</taxon>
        <taxon>Fungi</taxon>
        <taxon>Dikarya</taxon>
        <taxon>Ascomycota</taxon>
        <taxon>Pezizomycotina</taxon>
        <taxon>Dothideomycetes</taxon>
        <taxon>Pleosporomycetidae</taxon>
        <taxon>Aulographales</taxon>
        <taxon>Aulographaceae</taxon>
    </lineage>
</organism>
<dbReference type="GO" id="GO:0031505">
    <property type="term" value="P:fungal-type cell wall organization"/>
    <property type="evidence" value="ECO:0007669"/>
    <property type="project" value="TreeGrafter"/>
</dbReference>
<protein>
    <recommendedName>
        <fullName evidence="4">Integral membrane protein-like protein</fullName>
    </recommendedName>
</protein>
<evidence type="ECO:0000256" key="1">
    <source>
        <dbReference type="SAM" id="Phobius"/>
    </source>
</evidence>
<dbReference type="Pfam" id="PF06687">
    <property type="entry name" value="SUR7"/>
    <property type="match status" value="1"/>
</dbReference>
<keyword evidence="1" id="KW-0812">Transmembrane</keyword>
<dbReference type="GO" id="GO:0005886">
    <property type="term" value="C:plasma membrane"/>
    <property type="evidence" value="ECO:0007669"/>
    <property type="project" value="InterPro"/>
</dbReference>
<dbReference type="Proteomes" id="UP000800041">
    <property type="component" value="Unassembled WGS sequence"/>
</dbReference>
<keyword evidence="1" id="KW-0472">Membrane</keyword>
<proteinExistence type="predicted"/>
<name>A0A6G1GK49_9PEZI</name>
<dbReference type="PANTHER" id="PTHR28019:SF7">
    <property type="entry name" value="SUR7 PROTEIN"/>
    <property type="match status" value="1"/>
</dbReference>
<keyword evidence="1" id="KW-1133">Transmembrane helix</keyword>
<dbReference type="AlphaFoldDB" id="A0A6G1GK49"/>
<dbReference type="EMBL" id="ML977208">
    <property type="protein sequence ID" value="KAF1981098.1"/>
    <property type="molecule type" value="Genomic_DNA"/>
</dbReference>
<reference evidence="2" key="1">
    <citation type="journal article" date="2020" name="Stud. Mycol.">
        <title>101 Dothideomycetes genomes: a test case for predicting lifestyles and emergence of pathogens.</title>
        <authorList>
            <person name="Haridas S."/>
            <person name="Albert R."/>
            <person name="Binder M."/>
            <person name="Bloem J."/>
            <person name="Labutti K."/>
            <person name="Salamov A."/>
            <person name="Andreopoulos B."/>
            <person name="Baker S."/>
            <person name="Barry K."/>
            <person name="Bills G."/>
            <person name="Bluhm B."/>
            <person name="Cannon C."/>
            <person name="Castanera R."/>
            <person name="Culley D."/>
            <person name="Daum C."/>
            <person name="Ezra D."/>
            <person name="Gonzalez J."/>
            <person name="Henrissat B."/>
            <person name="Kuo A."/>
            <person name="Liang C."/>
            <person name="Lipzen A."/>
            <person name="Lutzoni F."/>
            <person name="Magnuson J."/>
            <person name="Mondo S."/>
            <person name="Nolan M."/>
            <person name="Ohm R."/>
            <person name="Pangilinan J."/>
            <person name="Park H.-J."/>
            <person name="Ramirez L."/>
            <person name="Alfaro M."/>
            <person name="Sun H."/>
            <person name="Tritt A."/>
            <person name="Yoshinaga Y."/>
            <person name="Zwiers L.-H."/>
            <person name="Turgeon B."/>
            <person name="Goodwin S."/>
            <person name="Spatafora J."/>
            <person name="Crous P."/>
            <person name="Grigoriev I."/>
        </authorList>
    </citation>
    <scope>NUCLEOTIDE SEQUENCE</scope>
    <source>
        <strain evidence="2">CBS 113979</strain>
    </source>
</reference>
<evidence type="ECO:0000313" key="2">
    <source>
        <dbReference type="EMBL" id="KAF1981098.1"/>
    </source>
</evidence>